<sequence>MTVRITEDAKTDIRKIYIYSYENFGEIKADEYVDALDAKLMDLPNVLSSTDYGFVRDGLMRSNYQSHAIYYRIEASDVIVLRVLHQRMDPARHIDS</sequence>
<dbReference type="OrthoDB" id="516834at2"/>
<protein>
    <submittedName>
        <fullName evidence="2">Type II toxin-antitoxin system RelE/ParE family toxin</fullName>
    </submittedName>
</protein>
<dbReference type="InterPro" id="IPR007712">
    <property type="entry name" value="RelE/ParE_toxin"/>
</dbReference>
<gene>
    <name evidence="2" type="ORF">DKW60_11910</name>
</gene>
<evidence type="ECO:0000313" key="2">
    <source>
        <dbReference type="EMBL" id="PWQ96905.1"/>
    </source>
</evidence>
<name>A0A317CDY9_9GAMM</name>
<dbReference type="InterPro" id="IPR035093">
    <property type="entry name" value="RelE/ParE_toxin_dom_sf"/>
</dbReference>
<dbReference type="AlphaFoldDB" id="A0A317CDY9"/>
<comment type="caution">
    <text evidence="2">The sequence shown here is derived from an EMBL/GenBank/DDBJ whole genome shotgun (WGS) entry which is preliminary data.</text>
</comment>
<evidence type="ECO:0000256" key="1">
    <source>
        <dbReference type="ARBA" id="ARBA00022649"/>
    </source>
</evidence>
<accession>A0A317CDY9</accession>
<keyword evidence="1" id="KW-1277">Toxin-antitoxin system</keyword>
<reference evidence="2 3" key="1">
    <citation type="submission" date="2018-05" db="EMBL/GenBank/DDBJ databases">
        <title>Leucothrix arctica sp. nov., isolated from Arctic seawater.</title>
        <authorList>
            <person name="Choi A."/>
            <person name="Baek K."/>
        </authorList>
    </citation>
    <scope>NUCLEOTIDE SEQUENCE [LARGE SCALE GENOMIC DNA]</scope>
    <source>
        <strain evidence="2 3">JCM 18388</strain>
    </source>
</reference>
<evidence type="ECO:0000313" key="3">
    <source>
        <dbReference type="Proteomes" id="UP000245539"/>
    </source>
</evidence>
<proteinExistence type="predicted"/>
<keyword evidence="3" id="KW-1185">Reference proteome</keyword>
<dbReference type="EMBL" id="QGKM01000030">
    <property type="protein sequence ID" value="PWQ96905.1"/>
    <property type="molecule type" value="Genomic_DNA"/>
</dbReference>
<dbReference type="Gene3D" id="3.30.2310.20">
    <property type="entry name" value="RelE-like"/>
    <property type="match status" value="1"/>
</dbReference>
<dbReference type="Pfam" id="PF05016">
    <property type="entry name" value="ParE_toxin"/>
    <property type="match status" value="1"/>
</dbReference>
<dbReference type="RefSeq" id="WP_109837875.1">
    <property type="nucleotide sequence ID" value="NZ_QGKM01000030.1"/>
</dbReference>
<organism evidence="2 3">
    <name type="scientific">Leucothrix pacifica</name>
    <dbReference type="NCBI Taxonomy" id="1247513"/>
    <lineage>
        <taxon>Bacteria</taxon>
        <taxon>Pseudomonadati</taxon>
        <taxon>Pseudomonadota</taxon>
        <taxon>Gammaproteobacteria</taxon>
        <taxon>Thiotrichales</taxon>
        <taxon>Thiotrichaceae</taxon>
        <taxon>Leucothrix</taxon>
    </lineage>
</organism>
<dbReference type="Proteomes" id="UP000245539">
    <property type="component" value="Unassembled WGS sequence"/>
</dbReference>